<dbReference type="EMBL" id="RWGY01000007">
    <property type="protein sequence ID" value="TVU37375.1"/>
    <property type="molecule type" value="Genomic_DNA"/>
</dbReference>
<sequence length="337" mass="37017">MKSLKLVDPTGQSVRLRERLLLSVAGSSGGTSVCTVAKYLQCTQKNPLAFSGSKHMVKTRAGAHNGQLSPCVGSERGFGVGEVHYVLLVGDNDDAGGCFSATAVGRPFQVLKANIVLAKHSRYLKMHIFSSEDGAWGPYTKTRTPQLHGGLRRYRGRCRPLAVGNNTVHWLCLTDAASYVLKIKPQTSIVTVTTLPASFPNTIRHSYLLVTMAAAGGTPVMLVADHDKITAWAQAKRTAKWAKEPQVVAECEAILRLLQYQDGWRQSILADQNLHVHLMWFAQRSGIVLVTIDARGSFWLDLRSMKIVRSSRTLNGDANYPYEMDLASWVPTFSSAF</sequence>
<dbReference type="PANTHER" id="PTHR35828:SF23">
    <property type="entry name" value="F-BOX DOMAIN-CONTAINING PROTEIN"/>
    <property type="match status" value="1"/>
</dbReference>
<dbReference type="Proteomes" id="UP000324897">
    <property type="component" value="Chromosome 4"/>
</dbReference>
<evidence type="ECO:0000313" key="3">
    <source>
        <dbReference type="Proteomes" id="UP000324897"/>
    </source>
</evidence>
<keyword evidence="3" id="KW-1185">Reference proteome</keyword>
<dbReference type="PANTHER" id="PTHR35828">
    <property type="entry name" value="OS08G0203800 PROTEIN-RELATED"/>
    <property type="match status" value="1"/>
</dbReference>
<name>A0A5J9VPH4_9POAL</name>
<gene>
    <name evidence="2" type="ORF">EJB05_10686</name>
</gene>
<dbReference type="Gramene" id="TVU37375">
    <property type="protein sequence ID" value="TVU37375"/>
    <property type="gene ID" value="EJB05_10686"/>
</dbReference>
<reference evidence="2 3" key="1">
    <citation type="journal article" date="2019" name="Sci. Rep.">
        <title>A high-quality genome of Eragrostis curvula grass provides insights into Poaceae evolution and supports new strategies to enhance forage quality.</title>
        <authorList>
            <person name="Carballo J."/>
            <person name="Santos B.A.C.M."/>
            <person name="Zappacosta D."/>
            <person name="Garbus I."/>
            <person name="Selva J.P."/>
            <person name="Gallo C.A."/>
            <person name="Diaz A."/>
            <person name="Albertini E."/>
            <person name="Caccamo M."/>
            <person name="Echenique V."/>
        </authorList>
    </citation>
    <scope>NUCLEOTIDE SEQUENCE [LARGE SCALE GENOMIC DNA]</scope>
    <source>
        <strain evidence="3">cv. Victoria</strain>
        <tissue evidence="2">Leaf</tissue>
    </source>
</reference>
<protein>
    <recommendedName>
        <fullName evidence="1">DUF7595 domain-containing protein</fullName>
    </recommendedName>
</protein>
<dbReference type="InterPro" id="IPR056016">
    <property type="entry name" value="DUF7595"/>
</dbReference>
<accession>A0A5J9VPH4</accession>
<dbReference type="Pfam" id="PF24523">
    <property type="entry name" value="DUF7595"/>
    <property type="match status" value="1"/>
</dbReference>
<dbReference type="OrthoDB" id="620691at2759"/>
<comment type="caution">
    <text evidence="2">The sequence shown here is derived from an EMBL/GenBank/DDBJ whole genome shotgun (WGS) entry which is preliminary data.</text>
</comment>
<dbReference type="AlphaFoldDB" id="A0A5J9VPH4"/>
<proteinExistence type="predicted"/>
<feature type="domain" description="DUF7595" evidence="1">
    <location>
        <begin position="131"/>
        <end position="327"/>
    </location>
</feature>
<evidence type="ECO:0000313" key="2">
    <source>
        <dbReference type="EMBL" id="TVU37375.1"/>
    </source>
</evidence>
<organism evidence="2 3">
    <name type="scientific">Eragrostis curvula</name>
    <name type="common">weeping love grass</name>
    <dbReference type="NCBI Taxonomy" id="38414"/>
    <lineage>
        <taxon>Eukaryota</taxon>
        <taxon>Viridiplantae</taxon>
        <taxon>Streptophyta</taxon>
        <taxon>Embryophyta</taxon>
        <taxon>Tracheophyta</taxon>
        <taxon>Spermatophyta</taxon>
        <taxon>Magnoliopsida</taxon>
        <taxon>Liliopsida</taxon>
        <taxon>Poales</taxon>
        <taxon>Poaceae</taxon>
        <taxon>PACMAD clade</taxon>
        <taxon>Chloridoideae</taxon>
        <taxon>Eragrostideae</taxon>
        <taxon>Eragrostidinae</taxon>
        <taxon>Eragrostis</taxon>
    </lineage>
</organism>
<feature type="non-terminal residue" evidence="2">
    <location>
        <position position="1"/>
    </location>
</feature>
<evidence type="ECO:0000259" key="1">
    <source>
        <dbReference type="Pfam" id="PF24523"/>
    </source>
</evidence>